<protein>
    <recommendedName>
        <fullName evidence="3">Phenylacetate-CoA ligase</fullName>
    </recommendedName>
</protein>
<accession>A0ABV6FFT5</accession>
<dbReference type="PANTHER" id="PTHR36932:SF1">
    <property type="entry name" value="CAPSULAR POLYSACCHARIDE BIOSYNTHESIS PROTEIN"/>
    <property type="match status" value="1"/>
</dbReference>
<evidence type="ECO:0000313" key="2">
    <source>
        <dbReference type="Proteomes" id="UP001589773"/>
    </source>
</evidence>
<dbReference type="EMBL" id="JBHLWP010000010">
    <property type="protein sequence ID" value="MFC0252261.1"/>
    <property type="molecule type" value="Genomic_DNA"/>
</dbReference>
<organism evidence="1 2">
    <name type="scientific">Massilia consociata</name>
    <dbReference type="NCBI Taxonomy" id="760117"/>
    <lineage>
        <taxon>Bacteria</taxon>
        <taxon>Pseudomonadati</taxon>
        <taxon>Pseudomonadota</taxon>
        <taxon>Betaproteobacteria</taxon>
        <taxon>Burkholderiales</taxon>
        <taxon>Oxalobacteraceae</taxon>
        <taxon>Telluria group</taxon>
        <taxon>Massilia</taxon>
    </lineage>
</organism>
<proteinExistence type="predicted"/>
<dbReference type="InterPro" id="IPR053158">
    <property type="entry name" value="CapK_Type1_Caps_Biosynth"/>
</dbReference>
<evidence type="ECO:0008006" key="3">
    <source>
        <dbReference type="Google" id="ProtNLM"/>
    </source>
</evidence>
<gene>
    <name evidence="1" type="ORF">ACFFJK_10200</name>
</gene>
<reference evidence="1 2" key="1">
    <citation type="submission" date="2024-09" db="EMBL/GenBank/DDBJ databases">
        <authorList>
            <person name="Sun Q."/>
            <person name="Mori K."/>
        </authorList>
    </citation>
    <scope>NUCLEOTIDE SEQUENCE [LARGE SCALE GENOMIC DNA]</scope>
    <source>
        <strain evidence="1 2">CCM 7792</strain>
    </source>
</reference>
<evidence type="ECO:0000313" key="1">
    <source>
        <dbReference type="EMBL" id="MFC0252261.1"/>
    </source>
</evidence>
<comment type="caution">
    <text evidence="1">The sequence shown here is derived from an EMBL/GenBank/DDBJ whole genome shotgun (WGS) entry which is preliminary data.</text>
</comment>
<dbReference type="InterPro" id="IPR042099">
    <property type="entry name" value="ANL_N_sf"/>
</dbReference>
<name>A0ABV6FFT5_9BURK</name>
<dbReference type="RefSeq" id="WP_379679025.1">
    <property type="nucleotide sequence ID" value="NZ_JBHLWP010000010.1"/>
</dbReference>
<dbReference type="Proteomes" id="UP001589773">
    <property type="component" value="Unassembled WGS sequence"/>
</dbReference>
<dbReference type="Gene3D" id="3.40.50.12780">
    <property type="entry name" value="N-terminal domain of ligase-like"/>
    <property type="match status" value="1"/>
</dbReference>
<keyword evidence="2" id="KW-1185">Reference proteome</keyword>
<dbReference type="SUPFAM" id="SSF56801">
    <property type="entry name" value="Acetyl-CoA synthetase-like"/>
    <property type="match status" value="1"/>
</dbReference>
<dbReference type="PANTHER" id="PTHR36932">
    <property type="entry name" value="CAPSULAR POLYSACCHARIDE BIOSYNTHESIS PROTEIN"/>
    <property type="match status" value="1"/>
</dbReference>
<sequence>MSLHDLLAKPYYAWRRFIPSRVLYHPDFFRVCDFLSKDKAVIAEEANRRLRHILVHALEHVPYYRRTVKLSSAEAAQEPLQEVLAAFPYLSKEDVMSQQRDFLDSRLDPDKLMYATSGGSSGQGIGLWRTKRLADIEKAFFTHEWGKLGFSFDKARILRIGADARRLAHEEPARVVGNRLMLSPYHIHEQHKAAIRDAINRFRPEFVHGYPSSVTALAELLQAGELDVQVKAVLLASEPGTPAQLASIRRLFRAPVSLNYGLSERTNLAFLTVDESGTSDYQFQPLYGYNENRMDGDRPEIVGTSLWNDVMPLIRYRTNDYGLIGADGRCAMIDGRGHEFLVDRSGKRIPGLSIVIDEVTWDFVRLYQVRQQRAGEITLAVVPRHGSLNDEQRAFVLDAQQRRWGGFFDISLQEEQDIPLAPNGKRKLVVNSLNA</sequence>